<dbReference type="PANTHER" id="PTHR33451:SF6">
    <property type="entry name" value="NA(+)_H(+) ANTIPORTER NHAC"/>
    <property type="match status" value="1"/>
</dbReference>
<keyword evidence="2" id="KW-0813">Transport</keyword>
<keyword evidence="6 9" id="KW-1133">Transmembrane helix</keyword>
<evidence type="ECO:0000256" key="6">
    <source>
        <dbReference type="ARBA" id="ARBA00022989"/>
    </source>
</evidence>
<dbReference type="Pfam" id="PF03553">
    <property type="entry name" value="Na_H_antiporter"/>
    <property type="match status" value="1"/>
</dbReference>
<feature type="transmembrane region" description="Helical" evidence="9">
    <location>
        <begin position="106"/>
        <end position="127"/>
    </location>
</feature>
<comment type="caution">
    <text evidence="11">The sequence shown here is derived from an EMBL/GenBank/DDBJ whole genome shotgun (WGS) entry which is preliminary data.</text>
</comment>
<feature type="transmembrane region" description="Helical" evidence="9">
    <location>
        <begin position="229"/>
        <end position="248"/>
    </location>
</feature>
<evidence type="ECO:0000256" key="7">
    <source>
        <dbReference type="ARBA" id="ARBA00023136"/>
    </source>
</evidence>
<accession>A0ABW2PR71</accession>
<evidence type="ECO:0000256" key="9">
    <source>
        <dbReference type="SAM" id="Phobius"/>
    </source>
</evidence>
<gene>
    <name evidence="11" type="primary">nhaC</name>
    <name evidence="11" type="ORF">ACFQRG_02720</name>
</gene>
<feature type="transmembrane region" description="Helical" evidence="9">
    <location>
        <begin position="7"/>
        <end position="28"/>
    </location>
</feature>
<evidence type="ECO:0000313" key="11">
    <source>
        <dbReference type="EMBL" id="MFC7391908.1"/>
    </source>
</evidence>
<keyword evidence="7 9" id="KW-0472">Membrane</keyword>
<dbReference type="InterPro" id="IPR018461">
    <property type="entry name" value="Na/H_Antiport_NhaC-like_C"/>
</dbReference>
<dbReference type="RefSeq" id="WP_380963379.1">
    <property type="nucleotide sequence ID" value="NZ_JBHTCO010000003.1"/>
</dbReference>
<feature type="transmembrane region" description="Helical" evidence="9">
    <location>
        <begin position="34"/>
        <end position="52"/>
    </location>
</feature>
<feature type="transmembrane region" description="Helical" evidence="9">
    <location>
        <begin position="134"/>
        <end position="160"/>
    </location>
</feature>
<comment type="subcellular location">
    <subcellularLocation>
        <location evidence="1">Cell membrane</location>
        <topology evidence="1">Multi-pass membrane protein</topology>
    </subcellularLocation>
</comment>
<comment type="similarity">
    <text evidence="8">Belongs to the NhaC Na(+)/H(+) (TC 2.A.35) antiporter family.</text>
</comment>
<evidence type="ECO:0000256" key="4">
    <source>
        <dbReference type="ARBA" id="ARBA00022475"/>
    </source>
</evidence>
<organism evidence="11 12">
    <name type="scientific">Scopulibacillus cellulosilyticus</name>
    <dbReference type="NCBI Taxonomy" id="2665665"/>
    <lineage>
        <taxon>Bacteria</taxon>
        <taxon>Bacillati</taxon>
        <taxon>Bacillota</taxon>
        <taxon>Bacilli</taxon>
        <taxon>Bacillales</taxon>
        <taxon>Sporolactobacillaceae</taxon>
        <taxon>Scopulibacillus</taxon>
    </lineage>
</organism>
<reference evidence="12" key="1">
    <citation type="journal article" date="2019" name="Int. J. Syst. Evol. Microbiol.">
        <title>The Global Catalogue of Microorganisms (GCM) 10K type strain sequencing project: providing services to taxonomists for standard genome sequencing and annotation.</title>
        <authorList>
            <consortium name="The Broad Institute Genomics Platform"/>
            <consortium name="The Broad Institute Genome Sequencing Center for Infectious Disease"/>
            <person name="Wu L."/>
            <person name="Ma J."/>
        </authorList>
    </citation>
    <scope>NUCLEOTIDE SEQUENCE [LARGE SCALE GENOMIC DNA]</scope>
    <source>
        <strain evidence="12">CGMCC 1.16305</strain>
    </source>
</reference>
<evidence type="ECO:0000259" key="10">
    <source>
        <dbReference type="Pfam" id="PF03553"/>
    </source>
</evidence>
<name>A0ABW2PR71_9BACL</name>
<feature type="transmembrane region" description="Helical" evidence="9">
    <location>
        <begin position="428"/>
        <end position="448"/>
    </location>
</feature>
<sequence length="465" mass="50192">MKRTPKGWTVGLLLVLMLALLMVCLIGLKTQAHLPLLGCIILMSLFAIWHGAKWKDIEKGLVDGISKGLIPIMVLALVGILIGVWMASGTVPYLIYIGFELINPKWFLVTALLTTMIVSTFTGSSFTTIGTVGAALMGIGLGFGIYPAFCAGAVICGACFGDKMSPLSDTTNFAPAVAGIDIFTHIRHMVWTTLPAIIISFILFFVLGQHSSTHVSMKDIVSAQQALDAHFHLTWLVMLSPLVVVILAFKKMPILPVLITGIVTGCITALLFQKGMTISDLMATMQNGFHLNSKNELITNIVNRGGLQSMMNSISLIFIALALGGVAHNTGLIDLMINGLVTKFKYKGHYVTAAACSSIGVNLMTGEQYCSILLPGQAYKKAFERKGIPLKTLSRSLEDGGTLVNPLIPWGVSGAFFTQALGVSVVEYLPYVFFLYLCPIFTISYAYLPKIRTHALYGTTGVTQE</sequence>
<feature type="transmembrane region" description="Helical" evidence="9">
    <location>
        <begin position="314"/>
        <end position="337"/>
    </location>
</feature>
<evidence type="ECO:0000256" key="3">
    <source>
        <dbReference type="ARBA" id="ARBA00022449"/>
    </source>
</evidence>
<keyword evidence="5 9" id="KW-0812">Transmembrane</keyword>
<dbReference type="InterPro" id="IPR004770">
    <property type="entry name" value="Na/H_antiport_NhaC"/>
</dbReference>
<dbReference type="EMBL" id="JBHTCO010000003">
    <property type="protein sequence ID" value="MFC7391908.1"/>
    <property type="molecule type" value="Genomic_DNA"/>
</dbReference>
<keyword evidence="4" id="KW-1003">Cell membrane</keyword>
<evidence type="ECO:0000256" key="8">
    <source>
        <dbReference type="ARBA" id="ARBA00038435"/>
    </source>
</evidence>
<dbReference type="NCBIfam" id="TIGR00931">
    <property type="entry name" value="antiport_nhaC"/>
    <property type="match status" value="1"/>
</dbReference>
<protein>
    <submittedName>
        <fullName evidence="11">Na+/H+ antiporter NhaC</fullName>
    </submittedName>
</protein>
<dbReference type="PANTHER" id="PTHR33451">
    <property type="entry name" value="MALATE-2H(+)/NA(+)-LACTATE ANTIPORTER"/>
    <property type="match status" value="1"/>
</dbReference>
<evidence type="ECO:0000256" key="5">
    <source>
        <dbReference type="ARBA" id="ARBA00022692"/>
    </source>
</evidence>
<evidence type="ECO:0000256" key="2">
    <source>
        <dbReference type="ARBA" id="ARBA00022448"/>
    </source>
</evidence>
<keyword evidence="12" id="KW-1185">Reference proteome</keyword>
<dbReference type="InterPro" id="IPR052180">
    <property type="entry name" value="NhaC_Na-H+_Antiporter"/>
</dbReference>
<feature type="transmembrane region" description="Helical" evidence="9">
    <location>
        <begin position="254"/>
        <end position="272"/>
    </location>
</feature>
<feature type="domain" description="Na+/H+ antiporter NhaC-like C-terminal" evidence="10">
    <location>
        <begin position="157"/>
        <end position="447"/>
    </location>
</feature>
<dbReference type="Proteomes" id="UP001596505">
    <property type="component" value="Unassembled WGS sequence"/>
</dbReference>
<keyword evidence="3" id="KW-0050">Antiport</keyword>
<proteinExistence type="inferred from homology"/>
<feature type="transmembrane region" description="Helical" evidence="9">
    <location>
        <begin position="64"/>
        <end position="86"/>
    </location>
</feature>
<evidence type="ECO:0000256" key="1">
    <source>
        <dbReference type="ARBA" id="ARBA00004651"/>
    </source>
</evidence>
<evidence type="ECO:0000313" key="12">
    <source>
        <dbReference type="Proteomes" id="UP001596505"/>
    </source>
</evidence>
<feature type="transmembrane region" description="Helical" evidence="9">
    <location>
        <begin position="189"/>
        <end position="208"/>
    </location>
</feature>